<sequence>MYRDRGFWWWECVAQVVLEVVLEAVLYIGHAMSRCDDAVCYESCLSMSRYAGCCCPSTTTPSQVPKFCCQTSSHSKIFLHTQSTMKDLCKNWWNRIRSRPDSDRIQALPISSPLSINDEFHSLGPMSPVSPGDFVTEDYVDMADDQRDGFYRYSASIYGDDTPSPTGSLIVRPSSNDDLSDHFIMASSRRHSRPYTISSDEWVVPSSSSSSSQVLPMDDLDAVQLSIHFGTVMKIFTRVYAMAKLLQVVLRAYGVEHDGSINGLDYWTKRAEDEIRTDRLATLIEIVEHLFYTLYARLQIEMAAIELCSLIRKGARPLSTHFKFILPNNKHLYRIFEACNDFLDSPVICGRPRAAIIPGLVVEFQECHIYSLIPPDVAQGIDDDPMGLRQSARRILSYWSSPYRKKWNGLIPFFDTIPIELMVVLCEKYFTIIPKKEPELDTPLSELGLVDLKTVDPERWEEKVILDHRLSALSILEGKAIGEMRRADPNTSIFALAKVHKCICNGACFCAEACTRSDGVERWCPCSERHFRIMTARSRSLTGLAPFNVRTNTLSWVCFQGLAGLKESVPQGQLLLEIFEMFNLFEMEIQKQRGGLTAAHWA</sequence>
<evidence type="ECO:0000313" key="2">
    <source>
        <dbReference type="Proteomes" id="UP000191522"/>
    </source>
</evidence>
<dbReference type="AlphaFoldDB" id="A0A1V6PGE4"/>
<reference evidence="2" key="1">
    <citation type="journal article" date="2017" name="Nat. Microbiol.">
        <title>Global analysis of biosynthetic gene clusters reveals vast potential of secondary metabolite production in Penicillium species.</title>
        <authorList>
            <person name="Nielsen J.C."/>
            <person name="Grijseels S."/>
            <person name="Prigent S."/>
            <person name="Ji B."/>
            <person name="Dainat J."/>
            <person name="Nielsen K.F."/>
            <person name="Frisvad J.C."/>
            <person name="Workman M."/>
            <person name="Nielsen J."/>
        </authorList>
    </citation>
    <scope>NUCLEOTIDE SEQUENCE [LARGE SCALE GENOMIC DNA]</scope>
    <source>
        <strain evidence="2">IBT 11843</strain>
    </source>
</reference>
<accession>A0A1V6PGE4</accession>
<organism evidence="1 2">
    <name type="scientific">Penicillium decumbens</name>
    <dbReference type="NCBI Taxonomy" id="69771"/>
    <lineage>
        <taxon>Eukaryota</taxon>
        <taxon>Fungi</taxon>
        <taxon>Dikarya</taxon>
        <taxon>Ascomycota</taxon>
        <taxon>Pezizomycotina</taxon>
        <taxon>Eurotiomycetes</taxon>
        <taxon>Eurotiomycetidae</taxon>
        <taxon>Eurotiales</taxon>
        <taxon>Aspergillaceae</taxon>
        <taxon>Penicillium</taxon>
    </lineage>
</organism>
<dbReference type="OrthoDB" id="4158501at2759"/>
<gene>
    <name evidence="1" type="ORF">PENDEC_c005G02367</name>
</gene>
<name>A0A1V6PGE4_PENDC</name>
<keyword evidence="2" id="KW-1185">Reference proteome</keyword>
<protein>
    <submittedName>
        <fullName evidence="1">Uncharacterized protein</fullName>
    </submittedName>
</protein>
<dbReference type="Proteomes" id="UP000191522">
    <property type="component" value="Unassembled WGS sequence"/>
</dbReference>
<evidence type="ECO:0000313" key="1">
    <source>
        <dbReference type="EMBL" id="OQD76110.1"/>
    </source>
</evidence>
<dbReference type="EMBL" id="MDYL01000005">
    <property type="protein sequence ID" value="OQD76110.1"/>
    <property type="molecule type" value="Genomic_DNA"/>
</dbReference>
<proteinExistence type="predicted"/>
<comment type="caution">
    <text evidence="1">The sequence shown here is derived from an EMBL/GenBank/DDBJ whole genome shotgun (WGS) entry which is preliminary data.</text>
</comment>
<dbReference type="OMA" id="GSYCEKW"/>